<feature type="compositionally biased region" description="Pro residues" evidence="1">
    <location>
        <begin position="915"/>
        <end position="924"/>
    </location>
</feature>
<feature type="compositionally biased region" description="Polar residues" evidence="1">
    <location>
        <begin position="99"/>
        <end position="109"/>
    </location>
</feature>
<dbReference type="PANTHER" id="PTHR12673:SF159">
    <property type="entry name" value="LD03170P"/>
    <property type="match status" value="1"/>
</dbReference>
<organism evidence="4 5">
    <name type="scientific">Planoprotostelium fungivorum</name>
    <dbReference type="NCBI Taxonomy" id="1890364"/>
    <lineage>
        <taxon>Eukaryota</taxon>
        <taxon>Amoebozoa</taxon>
        <taxon>Evosea</taxon>
        <taxon>Variosea</taxon>
        <taxon>Cavosteliida</taxon>
        <taxon>Cavosteliaceae</taxon>
        <taxon>Planoprotostelium</taxon>
    </lineage>
</organism>
<dbReference type="InterPro" id="IPR001849">
    <property type="entry name" value="PH_domain"/>
</dbReference>
<dbReference type="InParanoid" id="A0A2P6NLL1"/>
<dbReference type="SMART" id="SM00325">
    <property type="entry name" value="RhoGEF"/>
    <property type="match status" value="1"/>
</dbReference>
<dbReference type="SUPFAM" id="SSF50729">
    <property type="entry name" value="PH domain-like"/>
    <property type="match status" value="1"/>
</dbReference>
<dbReference type="PROSITE" id="PS50003">
    <property type="entry name" value="PH_DOMAIN"/>
    <property type="match status" value="1"/>
</dbReference>
<evidence type="ECO:0000313" key="4">
    <source>
        <dbReference type="EMBL" id="PRP84844.1"/>
    </source>
</evidence>
<feature type="compositionally biased region" description="Low complexity" evidence="1">
    <location>
        <begin position="741"/>
        <end position="751"/>
    </location>
</feature>
<dbReference type="InterPro" id="IPR035899">
    <property type="entry name" value="DBL_dom_sf"/>
</dbReference>
<proteinExistence type="predicted"/>
<dbReference type="SUPFAM" id="SSF48065">
    <property type="entry name" value="DBL homology domain (DH-domain)"/>
    <property type="match status" value="1"/>
</dbReference>
<keyword evidence="5" id="KW-1185">Reference proteome</keyword>
<dbReference type="GO" id="GO:0005737">
    <property type="term" value="C:cytoplasm"/>
    <property type="evidence" value="ECO:0007669"/>
    <property type="project" value="TreeGrafter"/>
</dbReference>
<feature type="compositionally biased region" description="Low complexity" evidence="1">
    <location>
        <begin position="828"/>
        <end position="839"/>
    </location>
</feature>
<dbReference type="Gene3D" id="2.30.29.30">
    <property type="entry name" value="Pleckstrin-homology domain (PH domain)/Phosphotyrosine-binding domain (PTB)"/>
    <property type="match status" value="1"/>
</dbReference>
<gene>
    <name evidence="4" type="ORF">PROFUN_07498</name>
</gene>
<dbReference type="EMBL" id="MDYQ01000055">
    <property type="protein sequence ID" value="PRP84844.1"/>
    <property type="molecule type" value="Genomic_DNA"/>
</dbReference>
<dbReference type="SMART" id="SM00233">
    <property type="entry name" value="PH"/>
    <property type="match status" value="1"/>
</dbReference>
<evidence type="ECO:0000256" key="1">
    <source>
        <dbReference type="SAM" id="MobiDB-lite"/>
    </source>
</evidence>
<feature type="domain" description="PH" evidence="2">
    <location>
        <begin position="416"/>
        <end position="514"/>
    </location>
</feature>
<dbReference type="Proteomes" id="UP000241769">
    <property type="component" value="Unassembled WGS sequence"/>
</dbReference>
<comment type="caution">
    <text evidence="4">The sequence shown here is derived from an EMBL/GenBank/DDBJ whole genome shotgun (WGS) entry which is preliminary data.</text>
</comment>
<dbReference type="PROSITE" id="PS50096">
    <property type="entry name" value="IQ"/>
    <property type="match status" value="1"/>
</dbReference>
<dbReference type="Gene3D" id="1.20.900.10">
    <property type="entry name" value="Dbl homology (DH) domain"/>
    <property type="match status" value="1"/>
</dbReference>
<dbReference type="PANTHER" id="PTHR12673">
    <property type="entry name" value="FACIOGENITAL DYSPLASIA PROTEIN"/>
    <property type="match status" value="1"/>
</dbReference>
<dbReference type="CDD" id="cd00160">
    <property type="entry name" value="RhoGEF"/>
    <property type="match status" value="1"/>
</dbReference>
<feature type="region of interest" description="Disordered" evidence="1">
    <location>
        <begin position="741"/>
        <end position="789"/>
    </location>
</feature>
<feature type="compositionally biased region" description="Pro residues" evidence="1">
    <location>
        <begin position="867"/>
        <end position="884"/>
    </location>
</feature>
<dbReference type="InterPro" id="IPR000219">
    <property type="entry name" value="DH_dom"/>
</dbReference>
<dbReference type="InterPro" id="IPR051092">
    <property type="entry name" value="FYVE_RhoGEF_PH"/>
</dbReference>
<sequence>MCGEQYHEAGGLPSYRPLRVVLVVSNNREPTEVIGSSPAKTSFYYLSGIFLTFRTTKRAAIDSDNNSECSPRNLMGSDSHSMDYPAPEDSPRSPGGSFIASNRPRTASRTGILIGRERSSSKEEEDESDRSMSPLGSHRSLIHDSSTDNSANNTLSKALTEEFLAQIQDVDPAKVVRIQSVLRMCRARIAFKVMLKQKQRRIHIIEEILKTEESYVTFLNLVVEQFQKPLRSEPDLMTEEAHRLIFSNIEMIQKYNDVFLSQLKQRVSNFDTHTTLFGDCFLMIADFLKAYSAYVNYYNQGQVQLLTSRHSNKSLDRWLNEKKLLPEAQNKGIGDLLIMPVQRVPRYSMLLSDLVKSTWNHHPDYENLCKARDKISSLADFMNEQKRKFENQLRVSSIFLSITNLGGVTMLSPSRTFVREGSLMETDLYGEKRTCYVFLFNDLIIWTTPEKKKKGEENYTMKRLAYLADVAVAIGAAGGKVAIGLGMGNENILLMGNSEDETNDWAQDIITNRSDTVEKDSLLPYEKRKTFATVELKKKDTKFKFGQIFVPKKEEPTPIITSDEEDSNGERKRLEKKPSKAVMNITSKFSKPDSSKSSKKEKEEKKEREEKERREKEEKEKKEREEKEKKTASADKTRILRTFSEDSNDQRVRLCGADEIRDRFASMTTANKSATLMAPRSKVTNGMSVTNMFKQGSPTTTISGSSSFISGGNTNSSSFISGGNNNSSSFISGGNSNSSSFISGGNSNSTIPNGSKSGREMRRSCSIDGATKLQDPPADLTSPPGRQRKNLAKLLANTTEEKQMLTEERQKARSFISVGKEKEGSNGGTTPPLGSTTPPVAHSPTVTMSPILSNRGEAAPEKKEAPGPSPPVSPPPLGPRPPIAAIPLHGMLPRDRAVTYSASMGSMASRNAPASPAPAPPPQAMKPRRNFS</sequence>
<dbReference type="STRING" id="1890364.A0A2P6NLL1"/>
<feature type="compositionally biased region" description="Polar residues" evidence="1">
    <location>
        <begin position="900"/>
        <end position="909"/>
    </location>
</feature>
<accession>A0A2P6NLL1</accession>
<protein>
    <submittedName>
        <fullName evidence="4">RhoGEF domain-containing protein</fullName>
    </submittedName>
</protein>
<reference evidence="4 5" key="1">
    <citation type="journal article" date="2018" name="Genome Biol. Evol.">
        <title>Multiple Roots of Fruiting Body Formation in Amoebozoa.</title>
        <authorList>
            <person name="Hillmann F."/>
            <person name="Forbes G."/>
            <person name="Novohradska S."/>
            <person name="Ferling I."/>
            <person name="Riege K."/>
            <person name="Groth M."/>
            <person name="Westermann M."/>
            <person name="Marz M."/>
            <person name="Spaller T."/>
            <person name="Winckler T."/>
            <person name="Schaap P."/>
            <person name="Glockner G."/>
        </authorList>
    </citation>
    <scope>NUCLEOTIDE SEQUENCE [LARGE SCALE GENOMIC DNA]</scope>
    <source>
        <strain evidence="4 5">Jena</strain>
    </source>
</reference>
<evidence type="ECO:0000313" key="5">
    <source>
        <dbReference type="Proteomes" id="UP000241769"/>
    </source>
</evidence>
<evidence type="ECO:0000259" key="2">
    <source>
        <dbReference type="PROSITE" id="PS50003"/>
    </source>
</evidence>
<dbReference type="PROSITE" id="PS50010">
    <property type="entry name" value="DH_2"/>
    <property type="match status" value="1"/>
</dbReference>
<feature type="compositionally biased region" description="Basic and acidic residues" evidence="1">
    <location>
        <begin position="568"/>
        <end position="578"/>
    </location>
</feature>
<feature type="region of interest" description="Disordered" evidence="1">
    <location>
        <begin position="555"/>
        <end position="634"/>
    </location>
</feature>
<dbReference type="InterPro" id="IPR011993">
    <property type="entry name" value="PH-like_dom_sf"/>
</dbReference>
<feature type="region of interest" description="Disordered" evidence="1">
    <location>
        <begin position="63"/>
        <end position="152"/>
    </location>
</feature>
<name>A0A2P6NLL1_9EUKA</name>
<dbReference type="GO" id="GO:0005085">
    <property type="term" value="F:guanyl-nucleotide exchange factor activity"/>
    <property type="evidence" value="ECO:0007669"/>
    <property type="project" value="InterPro"/>
</dbReference>
<feature type="domain" description="DH" evidence="3">
    <location>
        <begin position="200"/>
        <end position="385"/>
    </location>
</feature>
<dbReference type="OrthoDB" id="660555at2759"/>
<dbReference type="Pfam" id="PF00621">
    <property type="entry name" value="RhoGEF"/>
    <property type="match status" value="1"/>
</dbReference>
<dbReference type="AlphaFoldDB" id="A0A2P6NLL1"/>
<feature type="region of interest" description="Disordered" evidence="1">
    <location>
        <begin position="816"/>
        <end position="932"/>
    </location>
</feature>
<evidence type="ECO:0000259" key="3">
    <source>
        <dbReference type="PROSITE" id="PS50010"/>
    </source>
</evidence>
<feature type="compositionally biased region" description="Basic and acidic residues" evidence="1">
    <location>
        <begin position="590"/>
        <end position="634"/>
    </location>
</feature>